<dbReference type="Gene3D" id="1.10.357.10">
    <property type="entry name" value="Tetracycline Repressor, domain 2"/>
    <property type="match status" value="1"/>
</dbReference>
<dbReference type="InterPro" id="IPR009057">
    <property type="entry name" value="Homeodomain-like_sf"/>
</dbReference>
<dbReference type="RefSeq" id="WP_380974529.1">
    <property type="nucleotide sequence ID" value="NZ_JBHTEF010000001.1"/>
</dbReference>
<dbReference type="PANTHER" id="PTHR43479">
    <property type="entry name" value="ACREF/ENVCD OPERON REPRESSOR-RELATED"/>
    <property type="match status" value="1"/>
</dbReference>
<keyword evidence="1" id="KW-0805">Transcription regulation</keyword>
<keyword evidence="2 4" id="KW-0238">DNA-binding</keyword>
<dbReference type="InterPro" id="IPR050624">
    <property type="entry name" value="HTH-type_Tx_Regulator"/>
</dbReference>
<gene>
    <name evidence="6" type="ORF">ACFQWG_08880</name>
</gene>
<dbReference type="InterPro" id="IPR036271">
    <property type="entry name" value="Tet_transcr_reg_TetR-rel_C_sf"/>
</dbReference>
<feature type="DNA-binding region" description="H-T-H motif" evidence="4">
    <location>
        <begin position="34"/>
        <end position="53"/>
    </location>
</feature>
<dbReference type="Pfam" id="PF21943">
    <property type="entry name" value="TetR_C_46"/>
    <property type="match status" value="1"/>
</dbReference>
<organism evidence="6 7">
    <name type="scientific">Schaalia naturae</name>
    <dbReference type="NCBI Taxonomy" id="635203"/>
    <lineage>
        <taxon>Bacteria</taxon>
        <taxon>Bacillati</taxon>
        <taxon>Actinomycetota</taxon>
        <taxon>Actinomycetes</taxon>
        <taxon>Actinomycetales</taxon>
        <taxon>Actinomycetaceae</taxon>
        <taxon>Schaalia</taxon>
    </lineage>
</organism>
<proteinExistence type="predicted"/>
<sequence>MAEKRTRMSGVARREQLVAVGRSLFASKGFDSTSVEEIASKASVSKPVVYEHFGGKEGLYAVVVDREVQNLVGSLTRSLTSSEHPREILERATLTLLDYIETNTDGFRVLVRDAPDDRTSGSFSSVIGDVAVQVEHLLARQFEHTRMDPAWAPLYAQMMVGLIAQVGQWWLDERRLPKEVVAAHCVNLAWNGLRNLRPDPTLRTREGGKGADGNARS</sequence>
<dbReference type="SUPFAM" id="SSF48498">
    <property type="entry name" value="Tetracyclin repressor-like, C-terminal domain"/>
    <property type="match status" value="1"/>
</dbReference>
<dbReference type="InterPro" id="IPR023772">
    <property type="entry name" value="DNA-bd_HTH_TetR-type_CS"/>
</dbReference>
<accession>A0ABW2SMJ7</accession>
<keyword evidence="3" id="KW-0804">Transcription</keyword>
<dbReference type="Proteomes" id="UP001596527">
    <property type="component" value="Unassembled WGS sequence"/>
</dbReference>
<keyword evidence="7" id="KW-1185">Reference proteome</keyword>
<dbReference type="InterPro" id="IPR054129">
    <property type="entry name" value="DesT_TetR_C"/>
</dbReference>
<evidence type="ECO:0000259" key="5">
    <source>
        <dbReference type="PROSITE" id="PS50977"/>
    </source>
</evidence>
<protein>
    <submittedName>
        <fullName evidence="6">TetR/AcrR family transcriptional regulator</fullName>
    </submittedName>
</protein>
<dbReference type="PRINTS" id="PR00455">
    <property type="entry name" value="HTHTETR"/>
</dbReference>
<feature type="domain" description="HTH tetR-type" evidence="5">
    <location>
        <begin position="11"/>
        <end position="71"/>
    </location>
</feature>
<evidence type="ECO:0000256" key="4">
    <source>
        <dbReference type="PROSITE-ProRule" id="PRU00335"/>
    </source>
</evidence>
<comment type="caution">
    <text evidence="6">The sequence shown here is derived from an EMBL/GenBank/DDBJ whole genome shotgun (WGS) entry which is preliminary data.</text>
</comment>
<reference evidence="7" key="1">
    <citation type="journal article" date="2019" name="Int. J. Syst. Evol. Microbiol.">
        <title>The Global Catalogue of Microorganisms (GCM) 10K type strain sequencing project: providing services to taxonomists for standard genome sequencing and annotation.</title>
        <authorList>
            <consortium name="The Broad Institute Genomics Platform"/>
            <consortium name="The Broad Institute Genome Sequencing Center for Infectious Disease"/>
            <person name="Wu L."/>
            <person name="Ma J."/>
        </authorList>
    </citation>
    <scope>NUCLEOTIDE SEQUENCE [LARGE SCALE GENOMIC DNA]</scope>
    <source>
        <strain evidence="7">CCUG 56698</strain>
    </source>
</reference>
<evidence type="ECO:0000256" key="3">
    <source>
        <dbReference type="ARBA" id="ARBA00023163"/>
    </source>
</evidence>
<dbReference type="PROSITE" id="PS01081">
    <property type="entry name" value="HTH_TETR_1"/>
    <property type="match status" value="1"/>
</dbReference>
<dbReference type="PANTHER" id="PTHR43479:SF11">
    <property type="entry name" value="ACREF_ENVCD OPERON REPRESSOR-RELATED"/>
    <property type="match status" value="1"/>
</dbReference>
<evidence type="ECO:0000256" key="1">
    <source>
        <dbReference type="ARBA" id="ARBA00023015"/>
    </source>
</evidence>
<dbReference type="PROSITE" id="PS50977">
    <property type="entry name" value="HTH_TETR_2"/>
    <property type="match status" value="1"/>
</dbReference>
<evidence type="ECO:0000256" key="2">
    <source>
        <dbReference type="ARBA" id="ARBA00023125"/>
    </source>
</evidence>
<dbReference type="EMBL" id="JBHTEF010000001">
    <property type="protein sequence ID" value="MFC7581307.1"/>
    <property type="molecule type" value="Genomic_DNA"/>
</dbReference>
<evidence type="ECO:0000313" key="7">
    <source>
        <dbReference type="Proteomes" id="UP001596527"/>
    </source>
</evidence>
<name>A0ABW2SMJ7_9ACTO</name>
<dbReference type="SUPFAM" id="SSF46689">
    <property type="entry name" value="Homeodomain-like"/>
    <property type="match status" value="1"/>
</dbReference>
<evidence type="ECO:0000313" key="6">
    <source>
        <dbReference type="EMBL" id="MFC7581307.1"/>
    </source>
</evidence>
<dbReference type="Pfam" id="PF00440">
    <property type="entry name" value="TetR_N"/>
    <property type="match status" value="1"/>
</dbReference>
<dbReference type="InterPro" id="IPR001647">
    <property type="entry name" value="HTH_TetR"/>
</dbReference>